<proteinExistence type="predicted"/>
<comment type="caution">
    <text evidence="2">The sequence shown here is derived from an EMBL/GenBank/DDBJ whole genome shotgun (WGS) entry which is preliminary data.</text>
</comment>
<dbReference type="PANTHER" id="PTHR31472:SF5">
    <property type="entry name" value="OS05G0244600 PROTEIN"/>
    <property type="match status" value="1"/>
</dbReference>
<gene>
    <name evidence="2" type="ORF">EYH45_00335</name>
</gene>
<accession>A0A832ZUC3</accession>
<protein>
    <recommendedName>
        <fullName evidence="1">Single-stranded DNA binding protein Ssb-like OB fold domain-containing protein</fullName>
    </recommendedName>
</protein>
<dbReference type="CDD" id="cd04491">
    <property type="entry name" value="SoSSB_OBF"/>
    <property type="match status" value="1"/>
</dbReference>
<reference evidence="2" key="1">
    <citation type="journal article" date="2020" name="ISME J.">
        <title>Gammaproteobacteria mediating utilization of methyl-, sulfur- and petroleum organic compounds in deep ocean hydrothermal plumes.</title>
        <authorList>
            <person name="Zhou Z."/>
            <person name="Liu Y."/>
            <person name="Pan J."/>
            <person name="Cron B.R."/>
            <person name="Toner B.M."/>
            <person name="Anantharaman K."/>
            <person name="Breier J.A."/>
            <person name="Dick G.J."/>
            <person name="Li M."/>
        </authorList>
    </citation>
    <scope>NUCLEOTIDE SEQUENCE</scope>
    <source>
        <strain evidence="2">SZUA-1515</strain>
    </source>
</reference>
<dbReference type="Gene3D" id="2.40.50.140">
    <property type="entry name" value="Nucleic acid-binding proteins"/>
    <property type="match status" value="1"/>
</dbReference>
<evidence type="ECO:0000313" key="2">
    <source>
        <dbReference type="EMBL" id="HIQ28992.1"/>
    </source>
</evidence>
<dbReference type="InterPro" id="IPR048970">
    <property type="entry name" value="OB_Ssb-like"/>
</dbReference>
<dbReference type="EMBL" id="DQVM01000007">
    <property type="protein sequence ID" value="HIQ28992.1"/>
    <property type="molecule type" value="Genomic_DNA"/>
</dbReference>
<dbReference type="AlphaFoldDB" id="A0A832ZUC3"/>
<dbReference type="Proteomes" id="UP000608579">
    <property type="component" value="Unassembled WGS sequence"/>
</dbReference>
<dbReference type="SUPFAM" id="SSF50249">
    <property type="entry name" value="Nucleic acid-binding proteins"/>
    <property type="match status" value="1"/>
</dbReference>
<feature type="domain" description="Single-stranded DNA binding protein Ssb-like OB fold" evidence="1">
    <location>
        <begin position="12"/>
        <end position="101"/>
    </location>
</feature>
<evidence type="ECO:0000259" key="1">
    <source>
        <dbReference type="Pfam" id="PF21473"/>
    </source>
</evidence>
<dbReference type="PANTHER" id="PTHR31472">
    <property type="entry name" value="OS05G0244600 PROTEIN"/>
    <property type="match status" value="1"/>
</dbReference>
<name>A0A832ZUC3_CALS0</name>
<dbReference type="Pfam" id="PF21473">
    <property type="entry name" value="OB_Ssb-like"/>
    <property type="match status" value="1"/>
</dbReference>
<evidence type="ECO:0000313" key="3">
    <source>
        <dbReference type="Proteomes" id="UP000608579"/>
    </source>
</evidence>
<dbReference type="InterPro" id="IPR012340">
    <property type="entry name" value="NA-bd_OB-fold"/>
</dbReference>
<sequence length="142" mass="15951">MSSGERVKIGSLTPRSRGVNIVAKVVEKPPEKVVSSQYDQSSHRLSEALIADETGAINLILWDDNIDKVNEGDTIAVNNGYVKVFRGRMQLNIGKYGNVEVLNEQLEEVNTSNNLSMQQYYERTSYSGRDRGLGRRRSGRFL</sequence>
<organism evidence="2 3">
    <name type="scientific">Caldiarchaeum subterraneum</name>
    <dbReference type="NCBI Taxonomy" id="311458"/>
    <lineage>
        <taxon>Archaea</taxon>
        <taxon>Nitrososphaerota</taxon>
        <taxon>Candidatus Caldarchaeales</taxon>
        <taxon>Candidatus Caldarchaeaceae</taxon>
        <taxon>Candidatus Caldarchaeum</taxon>
    </lineage>
</organism>